<comment type="caution">
    <text evidence="1">The sequence shown here is derived from an EMBL/GenBank/DDBJ whole genome shotgun (WGS) entry which is preliminary data.</text>
</comment>
<protein>
    <submittedName>
        <fullName evidence="1">Uncharacterized protein</fullName>
    </submittedName>
</protein>
<proteinExistence type="predicted"/>
<organism evidence="1 2">
    <name type="scientific">Trifolium medium</name>
    <dbReference type="NCBI Taxonomy" id="97028"/>
    <lineage>
        <taxon>Eukaryota</taxon>
        <taxon>Viridiplantae</taxon>
        <taxon>Streptophyta</taxon>
        <taxon>Embryophyta</taxon>
        <taxon>Tracheophyta</taxon>
        <taxon>Spermatophyta</taxon>
        <taxon>Magnoliopsida</taxon>
        <taxon>eudicotyledons</taxon>
        <taxon>Gunneridae</taxon>
        <taxon>Pentapetalae</taxon>
        <taxon>rosids</taxon>
        <taxon>fabids</taxon>
        <taxon>Fabales</taxon>
        <taxon>Fabaceae</taxon>
        <taxon>Papilionoideae</taxon>
        <taxon>50 kb inversion clade</taxon>
        <taxon>NPAAA clade</taxon>
        <taxon>Hologalegina</taxon>
        <taxon>IRL clade</taxon>
        <taxon>Trifolieae</taxon>
        <taxon>Trifolium</taxon>
    </lineage>
</organism>
<reference evidence="1 2" key="1">
    <citation type="journal article" date="2018" name="Front. Plant Sci.">
        <title>Red Clover (Trifolium pratense) and Zigzag Clover (T. medium) - A Picture of Genomic Similarities and Differences.</title>
        <authorList>
            <person name="Dluhosova J."/>
            <person name="Istvanek J."/>
            <person name="Nedelnik J."/>
            <person name="Repkova J."/>
        </authorList>
    </citation>
    <scope>NUCLEOTIDE SEQUENCE [LARGE SCALE GENOMIC DNA]</scope>
    <source>
        <strain evidence="2">cv. 10/8</strain>
        <tissue evidence="1">Leaf</tissue>
    </source>
</reference>
<evidence type="ECO:0000313" key="1">
    <source>
        <dbReference type="EMBL" id="MCI62188.1"/>
    </source>
</evidence>
<sequence length="39" mass="4037">AEVGSWWNGDYLGGVQKRILGEVLSSGCEKQEGCGVPGA</sequence>
<accession>A0A392TMN7</accession>
<dbReference type="EMBL" id="LXQA010614640">
    <property type="protein sequence ID" value="MCI62188.1"/>
    <property type="molecule type" value="Genomic_DNA"/>
</dbReference>
<keyword evidence="2" id="KW-1185">Reference proteome</keyword>
<name>A0A392TMN7_9FABA</name>
<feature type="non-terminal residue" evidence="1">
    <location>
        <position position="1"/>
    </location>
</feature>
<dbReference type="AlphaFoldDB" id="A0A392TMN7"/>
<evidence type="ECO:0000313" key="2">
    <source>
        <dbReference type="Proteomes" id="UP000265520"/>
    </source>
</evidence>
<dbReference type="Proteomes" id="UP000265520">
    <property type="component" value="Unassembled WGS sequence"/>
</dbReference>